<comment type="subcellular location">
    <subcellularLocation>
        <location evidence="1">Membrane</location>
        <topology evidence="1">Multi-pass membrane protein</topology>
    </subcellularLocation>
</comment>
<dbReference type="PROSITE" id="PS00022">
    <property type="entry name" value="EGF_1"/>
    <property type="match status" value="8"/>
</dbReference>
<evidence type="ECO:0000256" key="2">
    <source>
        <dbReference type="ARBA" id="ARBA00007193"/>
    </source>
</evidence>
<evidence type="ECO:0000256" key="16">
    <source>
        <dbReference type="ARBA" id="ARBA00023303"/>
    </source>
</evidence>
<evidence type="ECO:0000256" key="20">
    <source>
        <dbReference type="SAM" id="SignalP"/>
    </source>
</evidence>
<feature type="disulfide bond" evidence="17">
    <location>
        <begin position="111"/>
        <end position="120"/>
    </location>
</feature>
<dbReference type="GO" id="GO:0005509">
    <property type="term" value="F:calcium ion binding"/>
    <property type="evidence" value="ECO:0007669"/>
    <property type="project" value="InterPro"/>
</dbReference>
<dbReference type="Gene3D" id="2.10.25.10">
    <property type="entry name" value="Laminin"/>
    <property type="match status" value="7"/>
</dbReference>
<dbReference type="PANTHER" id="PTHR24049">
    <property type="entry name" value="CRUMBS FAMILY MEMBER"/>
    <property type="match status" value="1"/>
</dbReference>
<keyword evidence="6 18" id="KW-0812">Transmembrane</keyword>
<keyword evidence="5 17" id="KW-0245">EGF-like domain</keyword>
<dbReference type="InterPro" id="IPR051022">
    <property type="entry name" value="Notch_Cell-Fate_Det"/>
</dbReference>
<keyword evidence="14" id="KW-0325">Glycoprotein</keyword>
<dbReference type="HOGENOM" id="CLU_006253_0_0_1"/>
<feature type="domain" description="EGF-like" evidence="21">
    <location>
        <begin position="83"/>
        <end position="121"/>
    </location>
</feature>
<keyword evidence="4 18" id="KW-0894">Sodium channel</keyword>
<dbReference type="FunCoup" id="E3NB76">
    <property type="interactions" value="151"/>
</dbReference>
<dbReference type="InterPro" id="IPR001881">
    <property type="entry name" value="EGF-like_Ca-bd_dom"/>
</dbReference>
<evidence type="ECO:0000313" key="23">
    <source>
        <dbReference type="Proteomes" id="UP000008281"/>
    </source>
</evidence>
<evidence type="ECO:0000259" key="21">
    <source>
        <dbReference type="PROSITE" id="PS50026"/>
    </source>
</evidence>
<evidence type="ECO:0000256" key="17">
    <source>
        <dbReference type="PROSITE-ProRule" id="PRU00076"/>
    </source>
</evidence>
<evidence type="ECO:0000313" key="22">
    <source>
        <dbReference type="EMBL" id="EFO91795.1"/>
    </source>
</evidence>
<dbReference type="GO" id="GO:0005272">
    <property type="term" value="F:sodium channel activity"/>
    <property type="evidence" value="ECO:0007669"/>
    <property type="project" value="UniProtKB-KW"/>
</dbReference>
<feature type="chain" id="PRO_5003178355" description="EGF-like domain-containing protein" evidence="20">
    <location>
        <begin position="19"/>
        <end position="925"/>
    </location>
</feature>
<feature type="domain" description="EGF-like" evidence="21">
    <location>
        <begin position="455"/>
        <end position="495"/>
    </location>
</feature>
<proteinExistence type="inferred from homology"/>
<evidence type="ECO:0000256" key="13">
    <source>
        <dbReference type="ARBA" id="ARBA00023157"/>
    </source>
</evidence>
<dbReference type="Gene3D" id="1.10.287.820">
    <property type="entry name" value="Acid-sensing ion channel domain"/>
    <property type="match status" value="1"/>
</dbReference>
<dbReference type="AlphaFoldDB" id="E3NB76"/>
<feature type="disulfide bond" evidence="17">
    <location>
        <begin position="351"/>
        <end position="360"/>
    </location>
</feature>
<feature type="disulfide bond" evidence="17">
    <location>
        <begin position="153"/>
        <end position="162"/>
    </location>
</feature>
<keyword evidence="23" id="KW-1185">Reference proteome</keyword>
<dbReference type="Gene3D" id="1.10.287.770">
    <property type="entry name" value="YojJ-like"/>
    <property type="match status" value="1"/>
</dbReference>
<feature type="domain" description="EGF-like" evidence="21">
    <location>
        <begin position="164"/>
        <end position="202"/>
    </location>
</feature>
<dbReference type="STRING" id="31234.E3NB76"/>
<evidence type="ECO:0000256" key="3">
    <source>
        <dbReference type="ARBA" id="ARBA00022448"/>
    </source>
</evidence>
<dbReference type="GO" id="GO:0016020">
    <property type="term" value="C:membrane"/>
    <property type="evidence" value="ECO:0007669"/>
    <property type="project" value="UniProtKB-SubCell"/>
</dbReference>
<dbReference type="SUPFAM" id="SSF57196">
    <property type="entry name" value="EGF/Laminin"/>
    <property type="match status" value="7"/>
</dbReference>
<evidence type="ECO:0000256" key="1">
    <source>
        <dbReference type="ARBA" id="ARBA00004141"/>
    </source>
</evidence>
<feature type="domain" description="EGF-like" evidence="21">
    <location>
        <begin position="364"/>
        <end position="401"/>
    </location>
</feature>
<dbReference type="PRINTS" id="PR01078">
    <property type="entry name" value="AMINACHANNEL"/>
</dbReference>
<keyword evidence="3 18" id="KW-0813">Transport</keyword>
<feature type="disulfide bond" evidence="17">
    <location>
        <begin position="485"/>
        <end position="494"/>
    </location>
</feature>
<dbReference type="PROSITE" id="PS01186">
    <property type="entry name" value="EGF_2"/>
    <property type="match status" value="3"/>
</dbReference>
<feature type="disulfide bond" evidence="17">
    <location>
        <begin position="391"/>
        <end position="400"/>
    </location>
</feature>
<keyword evidence="8" id="KW-0677">Repeat</keyword>
<feature type="transmembrane region" description="Helical" evidence="19">
    <location>
        <begin position="894"/>
        <end position="919"/>
    </location>
</feature>
<dbReference type="Proteomes" id="UP000008281">
    <property type="component" value="Unassembled WGS sequence"/>
</dbReference>
<feature type="disulfide bond" evidence="17">
    <location>
        <begin position="173"/>
        <end position="190"/>
    </location>
</feature>
<organism evidence="23">
    <name type="scientific">Caenorhabditis remanei</name>
    <name type="common">Caenorhabditis vulgaris</name>
    <dbReference type="NCBI Taxonomy" id="31234"/>
    <lineage>
        <taxon>Eukaryota</taxon>
        <taxon>Metazoa</taxon>
        <taxon>Ecdysozoa</taxon>
        <taxon>Nematoda</taxon>
        <taxon>Chromadorea</taxon>
        <taxon>Rhabditida</taxon>
        <taxon>Rhabditina</taxon>
        <taxon>Rhabditomorpha</taxon>
        <taxon>Rhabditoidea</taxon>
        <taxon>Rhabditidae</taxon>
        <taxon>Peloderinae</taxon>
        <taxon>Caenorhabditis</taxon>
    </lineage>
</organism>
<evidence type="ECO:0000256" key="18">
    <source>
        <dbReference type="RuleBase" id="RU000679"/>
    </source>
</evidence>
<gene>
    <name evidence="22" type="ORF">CRE_07782</name>
</gene>
<evidence type="ECO:0000256" key="7">
    <source>
        <dbReference type="ARBA" id="ARBA00022729"/>
    </source>
</evidence>
<dbReference type="eggNOG" id="KOG4294">
    <property type="taxonomic scope" value="Eukaryota"/>
</dbReference>
<dbReference type="OMA" id="INRCNYG"/>
<keyword evidence="10" id="KW-0915">Sodium</keyword>
<feature type="disulfide bond" evidence="17">
    <location>
        <begin position="92"/>
        <end position="109"/>
    </location>
</feature>
<evidence type="ECO:0000256" key="10">
    <source>
        <dbReference type="ARBA" id="ARBA00023053"/>
    </source>
</evidence>
<accession>E3NB76</accession>
<evidence type="ECO:0000256" key="4">
    <source>
        <dbReference type="ARBA" id="ARBA00022461"/>
    </source>
</evidence>
<feature type="disulfide bond" evidence="17">
    <location>
        <begin position="368"/>
        <end position="378"/>
    </location>
</feature>
<dbReference type="OrthoDB" id="5800348at2759"/>
<keyword evidence="12 19" id="KW-0472">Membrane</keyword>
<dbReference type="SMART" id="SM00181">
    <property type="entry name" value="EGF"/>
    <property type="match status" value="9"/>
</dbReference>
<protein>
    <recommendedName>
        <fullName evidence="21">EGF-like domain-containing protein</fullName>
    </recommendedName>
</protein>
<dbReference type="InterPro" id="IPR001873">
    <property type="entry name" value="ENaC"/>
</dbReference>
<comment type="similarity">
    <text evidence="2 18">Belongs to the amiloride-sensitive sodium channel (TC 1.A.6) family.</text>
</comment>
<feature type="domain" description="EGF-like" evidence="21">
    <location>
        <begin position="317"/>
        <end position="361"/>
    </location>
</feature>
<dbReference type="SMART" id="SM00179">
    <property type="entry name" value="EGF_CA"/>
    <property type="match status" value="6"/>
</dbReference>
<dbReference type="PANTHER" id="PTHR24049:SF22">
    <property type="entry name" value="DROSOPHILA CRUMBS HOMOLOG"/>
    <property type="match status" value="1"/>
</dbReference>
<keyword evidence="9 19" id="KW-1133">Transmembrane helix</keyword>
<name>E3NB76_CAERE</name>
<keyword evidence="15 18" id="KW-0739">Sodium transport</keyword>
<evidence type="ECO:0000256" key="6">
    <source>
        <dbReference type="ARBA" id="ARBA00022692"/>
    </source>
</evidence>
<sequence length="925" mass="102202">MLPLIFLLLLFQHFPVSIEQTVSYIAASTNPPHGCPNFGLCTDVTTTLVTSTNVSTVYQYGCDPDNCYCLDGTTNGTEPCDTITDQCGNNPCGNADRFLCTSKIESYDCSCQPGWTGDNCDSEVGSACATSPCRKGATCVAAENSTTGYSCICTDKQFGTNCEWDNICTSVNCQNGGNCSMILDDSNYFCTCKTGYQGRKCELENTIDTDPVLDGCYRYNTVSIGALQTKYSDNQMTSSKCNDYAQMKSTATVTMNYLTLCGTFCMVSESPIVNDTSNMDGDCRKTCGGNSSEFCGKLNSRCIVIKQTPHRNSSETDPNPCENATLCNADIGNGVCVNWASDVTDGYACACGPLWTGRQCDTPVAPACTPSPCVNGTCVLREQYNKYTCVCDDGFFGTNCECIVYLLSSSEILNYLDADVCTASTCLYGGTCEETNNGGYKCDCLDQYFGNNCEQINRCNYGDPCVNGKCSTTVNGITPNFTCQCDDGWTGVNCDTMIDFCVPDPCQYNSTCTPKFKGYNCTCLTGLTGLNCSTIIDLCVPYKNSENQWVKSPCNTKDDMANCTKGINTFTCGCSDKWTDTLCDLNVLIKDVLMAIYGHVDLTMIGLLNDLMQNPSQIKDMVPFITGLLTDSERSELSWDVNDLFNWISFEDQRLDMTKDIHMWNDVVLGNCFTFNHQEQNFTYLMRRPGRHGGIQAFMKTRQDEYAPWYDTAAINVFIHNRDEYVFSESTRYTRLGGRYGKCVKKTSEVKAYYYPGSYTTDGCLRTCYQDRIQQECNCMDPRYPKADNATSCQLSERSCVTDASELAGDPSTWPTCVCPLPCSNQEYSVTWSKANFVNLPVSCQVASDVQACQLQYVDNLMINVVLPQLDFKIYAETPAMDFNKFLSQLGGQLGVLMGINLVTFIEVAFLFFGLLMVCCRKYDK</sequence>
<dbReference type="EMBL" id="DS268582">
    <property type="protein sequence ID" value="EFO91795.1"/>
    <property type="molecule type" value="Genomic_DNA"/>
</dbReference>
<reference evidence="22" key="1">
    <citation type="submission" date="2007-07" db="EMBL/GenBank/DDBJ databases">
        <title>PCAP assembly of the Caenorhabditis remanei genome.</title>
        <authorList>
            <consortium name="The Caenorhabditis remanei Sequencing Consortium"/>
            <person name="Wilson R.K."/>
        </authorList>
    </citation>
    <scope>NUCLEOTIDE SEQUENCE [LARGE SCALE GENOMIC DNA]</scope>
    <source>
        <strain evidence="22">PB4641</strain>
    </source>
</reference>
<feature type="disulfide bond" evidence="17">
    <location>
        <begin position="523"/>
        <end position="532"/>
    </location>
</feature>
<feature type="domain" description="EGF-like" evidence="21">
    <location>
        <begin position="497"/>
        <end position="533"/>
    </location>
</feature>
<dbReference type="Pfam" id="PF00858">
    <property type="entry name" value="ASC"/>
    <property type="match status" value="1"/>
</dbReference>
<keyword evidence="16 18" id="KW-0407">Ion channel</keyword>
<feature type="disulfide bond" evidence="17">
    <location>
        <begin position="192"/>
        <end position="201"/>
    </location>
</feature>
<keyword evidence="13 17" id="KW-1015">Disulfide bond</keyword>
<evidence type="ECO:0000256" key="8">
    <source>
        <dbReference type="ARBA" id="ARBA00022737"/>
    </source>
</evidence>
<feature type="disulfide bond" evidence="17">
    <location>
        <begin position="444"/>
        <end position="453"/>
    </location>
</feature>
<keyword evidence="7 20" id="KW-0732">Signal</keyword>
<feature type="signal peptide" evidence="20">
    <location>
        <begin position="1"/>
        <end position="18"/>
    </location>
</feature>
<dbReference type="eggNOG" id="KOG1217">
    <property type="taxonomic scope" value="Eukaryota"/>
</dbReference>
<evidence type="ECO:0000256" key="11">
    <source>
        <dbReference type="ARBA" id="ARBA00023065"/>
    </source>
</evidence>
<feature type="domain" description="EGF-like" evidence="21">
    <location>
        <begin position="417"/>
        <end position="454"/>
    </location>
</feature>
<dbReference type="InParanoid" id="E3NB76"/>
<evidence type="ECO:0000256" key="15">
    <source>
        <dbReference type="ARBA" id="ARBA00023201"/>
    </source>
</evidence>
<dbReference type="InterPro" id="IPR000742">
    <property type="entry name" value="EGF"/>
</dbReference>
<evidence type="ECO:0000256" key="19">
    <source>
        <dbReference type="SAM" id="Phobius"/>
    </source>
</evidence>
<dbReference type="PROSITE" id="PS50026">
    <property type="entry name" value="EGF_3"/>
    <property type="match status" value="8"/>
</dbReference>
<evidence type="ECO:0000256" key="14">
    <source>
        <dbReference type="ARBA" id="ARBA00023180"/>
    </source>
</evidence>
<evidence type="ECO:0000256" key="9">
    <source>
        <dbReference type="ARBA" id="ARBA00022989"/>
    </source>
</evidence>
<evidence type="ECO:0000256" key="12">
    <source>
        <dbReference type="ARBA" id="ARBA00023136"/>
    </source>
</evidence>
<keyword evidence="11 18" id="KW-0406">Ion transport</keyword>
<feature type="domain" description="EGF-like" evidence="21">
    <location>
        <begin position="124"/>
        <end position="163"/>
    </location>
</feature>
<comment type="caution">
    <text evidence="17">Lacks conserved residue(s) required for the propagation of feature annotation.</text>
</comment>
<evidence type="ECO:0000256" key="5">
    <source>
        <dbReference type="ARBA" id="ARBA00022536"/>
    </source>
</evidence>